<dbReference type="RefSeq" id="WP_132104067.1">
    <property type="nucleotide sequence ID" value="NZ_SMLB01000020.1"/>
</dbReference>
<dbReference type="PANTHER" id="PTHR35174">
    <property type="entry name" value="BLL7171 PROTEIN-RELATED"/>
    <property type="match status" value="1"/>
</dbReference>
<evidence type="ECO:0000256" key="1">
    <source>
        <dbReference type="ARBA" id="ARBA00007689"/>
    </source>
</evidence>
<dbReference type="InterPro" id="IPR011008">
    <property type="entry name" value="Dimeric_a/b-barrel"/>
</dbReference>
<evidence type="ECO:0000313" key="3">
    <source>
        <dbReference type="EMBL" id="TDD68452.1"/>
    </source>
</evidence>
<comment type="caution">
    <text evidence="3">The sequence shown here is derived from an EMBL/GenBank/DDBJ whole genome shotgun (WGS) entry which is preliminary data.</text>
</comment>
<dbReference type="Pfam" id="PF03795">
    <property type="entry name" value="YCII"/>
    <property type="match status" value="1"/>
</dbReference>
<dbReference type="SUPFAM" id="SSF54909">
    <property type="entry name" value="Dimeric alpha+beta barrel"/>
    <property type="match status" value="1"/>
</dbReference>
<dbReference type="PANTHER" id="PTHR35174:SF3">
    <property type="entry name" value="BLL7171 PROTEIN"/>
    <property type="match status" value="1"/>
</dbReference>
<comment type="similarity">
    <text evidence="1">Belongs to the YciI family.</text>
</comment>
<dbReference type="OrthoDB" id="668782at2"/>
<protein>
    <submittedName>
        <fullName evidence="3">Transcription initiation protein</fullName>
    </submittedName>
</protein>
<accession>A0A4R5AEV6</accession>
<evidence type="ECO:0000259" key="2">
    <source>
        <dbReference type="Pfam" id="PF03795"/>
    </source>
</evidence>
<dbReference type="Proteomes" id="UP000295217">
    <property type="component" value="Unassembled WGS sequence"/>
</dbReference>
<name>A0A4R5AEV6_9ACTN</name>
<reference evidence="3 4" key="1">
    <citation type="submission" date="2019-02" db="EMBL/GenBank/DDBJ databases">
        <title>Draft genome sequences of novel Actinobacteria.</title>
        <authorList>
            <person name="Sahin N."/>
            <person name="Ay H."/>
            <person name="Saygin H."/>
        </authorList>
    </citation>
    <scope>NUCLEOTIDE SEQUENCE [LARGE SCALE GENOMIC DNA]</scope>
    <source>
        <strain evidence="3 4">8K307</strain>
    </source>
</reference>
<evidence type="ECO:0000313" key="4">
    <source>
        <dbReference type="Proteomes" id="UP000295217"/>
    </source>
</evidence>
<dbReference type="InterPro" id="IPR005545">
    <property type="entry name" value="YCII"/>
</dbReference>
<dbReference type="Gene3D" id="3.30.70.1060">
    <property type="entry name" value="Dimeric alpha+beta barrel"/>
    <property type="match status" value="1"/>
</dbReference>
<organism evidence="3 4">
    <name type="scientific">Jiangella aurantiaca</name>
    <dbReference type="NCBI Taxonomy" id="2530373"/>
    <lineage>
        <taxon>Bacteria</taxon>
        <taxon>Bacillati</taxon>
        <taxon>Actinomycetota</taxon>
        <taxon>Actinomycetes</taxon>
        <taxon>Jiangellales</taxon>
        <taxon>Jiangellaceae</taxon>
        <taxon>Jiangella</taxon>
    </lineage>
</organism>
<dbReference type="AlphaFoldDB" id="A0A4R5AEV6"/>
<sequence>MKYLLFVACDPDHTEADVAAAPDIDEWLEYVNGKGLRITGDRLRPVSDATTLRVRGGELLVTDGPFAETTEWIAGFDILECEDLDQAIEVAAKHPMAYTGRLELRPFWPLDDE</sequence>
<feature type="domain" description="YCII-related" evidence="2">
    <location>
        <begin position="1"/>
        <end position="109"/>
    </location>
</feature>
<keyword evidence="4" id="KW-1185">Reference proteome</keyword>
<proteinExistence type="inferred from homology"/>
<dbReference type="EMBL" id="SMLB01000020">
    <property type="protein sequence ID" value="TDD68452.1"/>
    <property type="molecule type" value="Genomic_DNA"/>
</dbReference>
<gene>
    <name evidence="3" type="ORF">E1262_15620</name>
</gene>